<feature type="domain" description="Alpha-D-phosphohexomutase alpha/beta/alpha" evidence="12">
    <location>
        <begin position="327"/>
        <end position="446"/>
    </location>
</feature>
<dbReference type="Pfam" id="PF02878">
    <property type="entry name" value="PGM_PMM_I"/>
    <property type="match status" value="1"/>
</dbReference>
<dbReference type="GO" id="GO:0008973">
    <property type="term" value="F:phosphopentomutase activity"/>
    <property type="evidence" value="ECO:0007669"/>
    <property type="project" value="TreeGrafter"/>
</dbReference>
<evidence type="ECO:0000256" key="2">
    <source>
        <dbReference type="ARBA" id="ARBA00010231"/>
    </source>
</evidence>
<comment type="similarity">
    <text evidence="2 7">Belongs to the phosphohexose mutase family.</text>
</comment>
<dbReference type="InterPro" id="IPR036900">
    <property type="entry name" value="A-D-PHexomutase_C_sf"/>
</dbReference>
<dbReference type="PRINTS" id="PR00509">
    <property type="entry name" value="PGMPMM"/>
</dbReference>
<feature type="domain" description="Alpha-D-phosphohexomutase alpha/beta/alpha" evidence="10">
    <location>
        <begin position="46"/>
        <end position="185"/>
    </location>
</feature>
<evidence type="ECO:0000259" key="9">
    <source>
        <dbReference type="Pfam" id="PF00408"/>
    </source>
</evidence>
<dbReference type="PANTHER" id="PTHR45745:SF1">
    <property type="entry name" value="PHOSPHOGLUCOMUTASE 2B-RELATED"/>
    <property type="match status" value="1"/>
</dbReference>
<dbReference type="InterPro" id="IPR016066">
    <property type="entry name" value="A-D-PHexomutase_CS"/>
</dbReference>
<protein>
    <submittedName>
        <fullName evidence="13">Phospho-sugar mutase</fullName>
    </submittedName>
</protein>
<evidence type="ECO:0000256" key="3">
    <source>
        <dbReference type="ARBA" id="ARBA00022553"/>
    </source>
</evidence>
<keyword evidence="3" id="KW-0597">Phosphoprotein</keyword>
<evidence type="ECO:0000259" key="11">
    <source>
        <dbReference type="Pfam" id="PF02879"/>
    </source>
</evidence>
<dbReference type="Pfam" id="PF02879">
    <property type="entry name" value="PGM_PMM_II"/>
    <property type="match status" value="1"/>
</dbReference>
<reference evidence="13 14" key="1">
    <citation type="submission" date="2020-03" db="EMBL/GenBank/DDBJ databases">
        <title>Metabolic flexibility allows generalist bacteria to become dominant in a frequently disturbed ecosystem.</title>
        <authorList>
            <person name="Chen Y.-J."/>
            <person name="Leung P.M."/>
            <person name="Bay S.K."/>
            <person name="Hugenholtz P."/>
            <person name="Kessler A.J."/>
            <person name="Shelley G."/>
            <person name="Waite D.W."/>
            <person name="Cook P.L."/>
            <person name="Greening C."/>
        </authorList>
    </citation>
    <scope>NUCLEOTIDE SEQUENCE [LARGE SCALE GENOMIC DNA]</scope>
    <source>
        <strain evidence="13">SS_bin_28</strain>
    </source>
</reference>
<comment type="caution">
    <text evidence="13">The sequence shown here is derived from an EMBL/GenBank/DDBJ whole genome shotgun (WGS) entry which is preliminary data.</text>
</comment>
<keyword evidence="4 7" id="KW-0479">Metal-binding</keyword>
<feature type="domain" description="Alpha-D-phosphohexomutase C-terminal" evidence="9">
    <location>
        <begin position="514"/>
        <end position="550"/>
    </location>
</feature>
<evidence type="ECO:0000256" key="7">
    <source>
        <dbReference type="RuleBase" id="RU004326"/>
    </source>
</evidence>
<dbReference type="InterPro" id="IPR005845">
    <property type="entry name" value="A-D-PHexomutase_a/b/a-II"/>
</dbReference>
<dbReference type="InterPro" id="IPR005844">
    <property type="entry name" value="A-D-PHexomutase_a/b/a-I"/>
</dbReference>
<evidence type="ECO:0000313" key="13">
    <source>
        <dbReference type="EMBL" id="NNF05327.1"/>
    </source>
</evidence>
<organism evidence="13 14">
    <name type="scientific">Eiseniibacteriota bacterium</name>
    <dbReference type="NCBI Taxonomy" id="2212470"/>
    <lineage>
        <taxon>Bacteria</taxon>
        <taxon>Candidatus Eiseniibacteriota</taxon>
    </lineage>
</organism>
<dbReference type="EMBL" id="JABDJR010000035">
    <property type="protein sequence ID" value="NNF05327.1"/>
    <property type="molecule type" value="Genomic_DNA"/>
</dbReference>
<evidence type="ECO:0000259" key="10">
    <source>
        <dbReference type="Pfam" id="PF02878"/>
    </source>
</evidence>
<sequence>MTHSDLISQAQHWLKEDPDPTTQAELQSLLDENATEELAERFGTRLEFGTAGLRGVIGAGPNRMNRALVRQVSRGLADYLLETLPDTKTRGVVVGYDGRRLSPEFAEDTAAVLNAAGIPVHVFSREVSTPLVAYGVTELEAAAGVMVTASHNPPEYNGYKVYWDNGAQIIPPHDKGISRAIDAVESISSVPLMESEKAREGGLLQTIAESLEQKYVDQVISLQRHPETSRDLTFVYTPLHGVGKEWVAKVFEQAGFKGLHVVSEQAEPDGEFPTVRFPNPEEPGALDLALDLAAKVDADAILANDPDADRLAVALKQPEGSYRVLTGNEIGTLLGHYLLQHSQTSNPLVSTTIVSSRLLQAMAKAKGAAYEETLTGFKWIANRAIERKSEGLDFIFGFEEALGYTVSELVRDKDGVGAALVFADLMAFCKHSQKTALEYLAEIYAEFGVYLSAQKSLTLPGSSGLAKIQNMMAQLRENPPVTVGEAKVVSIADLQSGEEKNIGSGEISKLSFPPSNVLRFRLDEGSQILARPSGTEPKIKFYVEVREDVEGNLDKARGRAKSRMDSLLESFSKFAESLAD</sequence>
<dbReference type="AlphaFoldDB" id="A0A7Y2E6N2"/>
<dbReference type="Pfam" id="PF00408">
    <property type="entry name" value="PGM_PMM_IV"/>
    <property type="match status" value="1"/>
</dbReference>
<name>A0A7Y2E6N2_UNCEI</name>
<dbReference type="PROSITE" id="PS00710">
    <property type="entry name" value="PGM_PMM"/>
    <property type="match status" value="1"/>
</dbReference>
<comment type="cofactor">
    <cofactor evidence="1">
        <name>Mg(2+)</name>
        <dbReference type="ChEBI" id="CHEBI:18420"/>
    </cofactor>
</comment>
<dbReference type="Pfam" id="PF02880">
    <property type="entry name" value="PGM_PMM_III"/>
    <property type="match status" value="1"/>
</dbReference>
<evidence type="ECO:0000256" key="4">
    <source>
        <dbReference type="ARBA" id="ARBA00022723"/>
    </source>
</evidence>
<dbReference type="InterPro" id="IPR005841">
    <property type="entry name" value="Alpha-D-phosphohexomutase_SF"/>
</dbReference>
<dbReference type="Gene3D" id="3.40.120.10">
    <property type="entry name" value="Alpha-D-Glucose-1,6-Bisphosphate, subunit A, domain 3"/>
    <property type="match status" value="3"/>
</dbReference>
<dbReference type="CDD" id="cd05799">
    <property type="entry name" value="PGM2"/>
    <property type="match status" value="1"/>
</dbReference>
<dbReference type="GO" id="GO:0000287">
    <property type="term" value="F:magnesium ion binding"/>
    <property type="evidence" value="ECO:0007669"/>
    <property type="project" value="InterPro"/>
</dbReference>
<evidence type="ECO:0000256" key="6">
    <source>
        <dbReference type="ARBA" id="ARBA00023235"/>
    </source>
</evidence>
<evidence type="ECO:0000256" key="1">
    <source>
        <dbReference type="ARBA" id="ARBA00001946"/>
    </source>
</evidence>
<feature type="region of interest" description="Disordered" evidence="8">
    <location>
        <begin position="1"/>
        <end position="22"/>
    </location>
</feature>
<dbReference type="PANTHER" id="PTHR45745">
    <property type="entry name" value="PHOSPHOMANNOMUTASE 45A"/>
    <property type="match status" value="1"/>
</dbReference>
<feature type="compositionally biased region" description="Polar residues" evidence="8">
    <location>
        <begin position="1"/>
        <end position="11"/>
    </location>
</feature>
<evidence type="ECO:0000259" key="12">
    <source>
        <dbReference type="Pfam" id="PF02880"/>
    </source>
</evidence>
<evidence type="ECO:0000256" key="5">
    <source>
        <dbReference type="ARBA" id="ARBA00022842"/>
    </source>
</evidence>
<gene>
    <name evidence="13" type="ORF">HKN21_01070</name>
</gene>
<keyword evidence="5 7" id="KW-0460">Magnesium</keyword>
<proteinExistence type="inferred from homology"/>
<dbReference type="InterPro" id="IPR005846">
    <property type="entry name" value="A-D-PHexomutase_a/b/a-III"/>
</dbReference>
<evidence type="ECO:0000313" key="14">
    <source>
        <dbReference type="Proteomes" id="UP000547674"/>
    </source>
</evidence>
<dbReference type="SUPFAM" id="SSF53738">
    <property type="entry name" value="Phosphoglucomutase, first 3 domains"/>
    <property type="match status" value="3"/>
</dbReference>
<dbReference type="Gene3D" id="3.30.310.50">
    <property type="entry name" value="Alpha-D-phosphohexomutase, C-terminal domain"/>
    <property type="match status" value="1"/>
</dbReference>
<keyword evidence="6" id="KW-0413">Isomerase</keyword>
<dbReference type="GO" id="GO:0006166">
    <property type="term" value="P:purine ribonucleoside salvage"/>
    <property type="evidence" value="ECO:0007669"/>
    <property type="project" value="TreeGrafter"/>
</dbReference>
<evidence type="ECO:0000256" key="8">
    <source>
        <dbReference type="SAM" id="MobiDB-lite"/>
    </source>
</evidence>
<dbReference type="SUPFAM" id="SSF55957">
    <property type="entry name" value="Phosphoglucomutase, C-terminal domain"/>
    <property type="match status" value="1"/>
</dbReference>
<feature type="domain" description="Alpha-D-phosphohexomutase alpha/beta/alpha" evidence="11">
    <location>
        <begin position="214"/>
        <end position="314"/>
    </location>
</feature>
<dbReference type="Proteomes" id="UP000547674">
    <property type="component" value="Unassembled WGS sequence"/>
</dbReference>
<dbReference type="GO" id="GO:0005975">
    <property type="term" value="P:carbohydrate metabolic process"/>
    <property type="evidence" value="ECO:0007669"/>
    <property type="project" value="InterPro"/>
</dbReference>
<dbReference type="InterPro" id="IPR016055">
    <property type="entry name" value="A-D-PHexomutase_a/b/a-I/II/III"/>
</dbReference>
<accession>A0A7Y2E6N2</accession>
<dbReference type="InterPro" id="IPR005843">
    <property type="entry name" value="A-D-PHexomutase_C"/>
</dbReference>